<comment type="caution">
    <text evidence="2">The sequence shown here is derived from an EMBL/GenBank/DDBJ whole genome shotgun (WGS) entry which is preliminary data.</text>
</comment>
<name>A0ABD3EYR9_9STRA</name>
<sequence>MRVGPASYSRGADARGGGCTSDNTEQHHHRRVRMRSSSGDPDAALLHPADACKLRIVRENFIKLFFEQQVVTCSHPEEFARHEATTRKVMAFTSIFEEESRVTAAGGDGVAKCPWRLRMLSSIQCACSKLEVCLRI</sequence>
<accession>A0ABD3EYR9</accession>
<dbReference type="EMBL" id="JBIMZQ010000045">
    <property type="protein sequence ID" value="KAL3659588.1"/>
    <property type="molecule type" value="Genomic_DNA"/>
</dbReference>
<evidence type="ECO:0000256" key="1">
    <source>
        <dbReference type="SAM" id="MobiDB-lite"/>
    </source>
</evidence>
<organism evidence="2 3">
    <name type="scientific">Phytophthora oleae</name>
    <dbReference type="NCBI Taxonomy" id="2107226"/>
    <lineage>
        <taxon>Eukaryota</taxon>
        <taxon>Sar</taxon>
        <taxon>Stramenopiles</taxon>
        <taxon>Oomycota</taxon>
        <taxon>Peronosporomycetes</taxon>
        <taxon>Peronosporales</taxon>
        <taxon>Peronosporaceae</taxon>
        <taxon>Phytophthora</taxon>
    </lineage>
</organism>
<dbReference type="Proteomes" id="UP001632037">
    <property type="component" value="Unassembled WGS sequence"/>
</dbReference>
<reference evidence="2 3" key="1">
    <citation type="submission" date="2024-09" db="EMBL/GenBank/DDBJ databases">
        <title>Genome sequencing and assembly of Phytophthora oleae, isolate VK10A, causative agent of rot of olive drupes.</title>
        <authorList>
            <person name="Conti Taguali S."/>
            <person name="Riolo M."/>
            <person name="La Spada F."/>
            <person name="Cacciola S.O."/>
            <person name="Dionisio G."/>
        </authorList>
    </citation>
    <scope>NUCLEOTIDE SEQUENCE [LARGE SCALE GENOMIC DNA]</scope>
    <source>
        <strain evidence="2 3">VK10A</strain>
    </source>
</reference>
<protein>
    <submittedName>
        <fullName evidence="2">Uncharacterized protein</fullName>
    </submittedName>
</protein>
<evidence type="ECO:0000313" key="3">
    <source>
        <dbReference type="Proteomes" id="UP001632037"/>
    </source>
</evidence>
<feature type="region of interest" description="Disordered" evidence="1">
    <location>
        <begin position="1"/>
        <end position="42"/>
    </location>
</feature>
<evidence type="ECO:0000313" key="2">
    <source>
        <dbReference type="EMBL" id="KAL3659588.1"/>
    </source>
</evidence>
<gene>
    <name evidence="2" type="ORF">V7S43_015266</name>
</gene>
<proteinExistence type="predicted"/>
<dbReference type="AlphaFoldDB" id="A0ABD3EYR9"/>
<keyword evidence="3" id="KW-1185">Reference proteome</keyword>